<name>A0A0V1LA98_9BILA</name>
<reference evidence="1 2" key="1">
    <citation type="submission" date="2015-05" db="EMBL/GenBank/DDBJ databases">
        <title>Evolution of Trichinella species and genotypes.</title>
        <authorList>
            <person name="Korhonen P.K."/>
            <person name="Edoardo P."/>
            <person name="Giuseppe L.R."/>
            <person name="Gasser R.B."/>
        </authorList>
    </citation>
    <scope>NUCLEOTIDE SEQUENCE [LARGE SCALE GENOMIC DNA]</scope>
    <source>
        <strain evidence="1">ISS10</strain>
    </source>
</reference>
<dbReference type="EMBL" id="JYDW01000094">
    <property type="protein sequence ID" value="KRZ56445.1"/>
    <property type="molecule type" value="Genomic_DNA"/>
</dbReference>
<organism evidence="1 2">
    <name type="scientific">Trichinella nativa</name>
    <dbReference type="NCBI Taxonomy" id="6335"/>
    <lineage>
        <taxon>Eukaryota</taxon>
        <taxon>Metazoa</taxon>
        <taxon>Ecdysozoa</taxon>
        <taxon>Nematoda</taxon>
        <taxon>Enoplea</taxon>
        <taxon>Dorylaimia</taxon>
        <taxon>Trichinellida</taxon>
        <taxon>Trichinellidae</taxon>
        <taxon>Trichinella</taxon>
    </lineage>
</organism>
<protein>
    <submittedName>
        <fullName evidence="1">Uncharacterized protein</fullName>
    </submittedName>
</protein>
<accession>A0A0V1LA98</accession>
<gene>
    <name evidence="1" type="ORF">T02_5539</name>
</gene>
<sequence length="157" mass="18294">MASAAYAKGNLRRSVRVAVLMGSFECFFIAALADEQAFWFGQLVARFYRNSKAFMRIWNSVKQEYRKKPFMLCSSFILLRMRRFSFCLMSQLSAASNDDLSSFTIFHLRFVPLTKLPKDRSIFTVVFMRVNVNVQRTMFSTGYRQQSLYRRGSLLGP</sequence>
<dbReference type="Proteomes" id="UP000054721">
    <property type="component" value="Unassembled WGS sequence"/>
</dbReference>
<evidence type="ECO:0000313" key="1">
    <source>
        <dbReference type="EMBL" id="KRZ56445.1"/>
    </source>
</evidence>
<dbReference type="AlphaFoldDB" id="A0A0V1LA98"/>
<proteinExistence type="predicted"/>
<keyword evidence="2" id="KW-1185">Reference proteome</keyword>
<comment type="caution">
    <text evidence="1">The sequence shown here is derived from an EMBL/GenBank/DDBJ whole genome shotgun (WGS) entry which is preliminary data.</text>
</comment>
<evidence type="ECO:0000313" key="2">
    <source>
        <dbReference type="Proteomes" id="UP000054721"/>
    </source>
</evidence>